<dbReference type="AlphaFoldDB" id="A0A916J022"/>
<organism evidence="3 4">
    <name type="scientific">Cupriavidus yeoncheonensis</name>
    <dbReference type="NCBI Taxonomy" id="1462994"/>
    <lineage>
        <taxon>Bacteria</taxon>
        <taxon>Pseudomonadati</taxon>
        <taxon>Pseudomonadota</taxon>
        <taxon>Betaproteobacteria</taxon>
        <taxon>Burkholderiales</taxon>
        <taxon>Burkholderiaceae</taxon>
        <taxon>Cupriavidus</taxon>
    </lineage>
</organism>
<evidence type="ECO:0000313" key="3">
    <source>
        <dbReference type="EMBL" id="CAG2157122.1"/>
    </source>
</evidence>
<accession>A0A916J022</accession>
<dbReference type="EMBL" id="CAJPUY010000033">
    <property type="protein sequence ID" value="CAG2157122.1"/>
    <property type="molecule type" value="Genomic_DNA"/>
</dbReference>
<protein>
    <recommendedName>
        <fullName evidence="2">BON domain-containing protein</fullName>
    </recommendedName>
</protein>
<dbReference type="Proteomes" id="UP000672934">
    <property type="component" value="Unassembled WGS sequence"/>
</dbReference>
<comment type="caution">
    <text evidence="3">The sequence shown here is derived from an EMBL/GenBank/DDBJ whole genome shotgun (WGS) entry which is preliminary data.</text>
</comment>
<dbReference type="Gene3D" id="3.30.1340.30">
    <property type="match status" value="1"/>
</dbReference>
<gene>
    <name evidence="3" type="ORF">LMG31506_05916</name>
</gene>
<keyword evidence="1" id="KW-1133">Transmembrane helix</keyword>
<dbReference type="Pfam" id="PF04972">
    <property type="entry name" value="BON"/>
    <property type="match status" value="1"/>
</dbReference>
<evidence type="ECO:0000313" key="4">
    <source>
        <dbReference type="Proteomes" id="UP000672934"/>
    </source>
</evidence>
<sequence>MRTGNRNLIDLAVAAVAGAALMYLFDPQLGARRRAMLRDKAEAGGHDLSDYAQTQAKRVLDHARGLSARARTYVAADEKVRSGDYEISERIRARLGHVVSHPRAIGVDVAGGSVCLSGHVLADEYDAVLSAVWAVPGVADIEDGLTVHDEAGNIPALQG</sequence>
<feature type="domain" description="BON" evidence="2">
    <location>
        <begin position="83"/>
        <end position="149"/>
    </location>
</feature>
<reference evidence="3" key="1">
    <citation type="submission" date="2021-03" db="EMBL/GenBank/DDBJ databases">
        <authorList>
            <person name="Peeters C."/>
        </authorList>
    </citation>
    <scope>NUCLEOTIDE SEQUENCE</scope>
    <source>
        <strain evidence="3">LMG 31506</strain>
    </source>
</reference>
<keyword evidence="4" id="KW-1185">Reference proteome</keyword>
<proteinExistence type="predicted"/>
<keyword evidence="1" id="KW-0812">Transmembrane</keyword>
<name>A0A916J022_9BURK</name>
<dbReference type="InterPro" id="IPR007055">
    <property type="entry name" value="BON_dom"/>
</dbReference>
<dbReference type="PROSITE" id="PS50914">
    <property type="entry name" value="BON"/>
    <property type="match status" value="1"/>
</dbReference>
<evidence type="ECO:0000259" key="2">
    <source>
        <dbReference type="PROSITE" id="PS50914"/>
    </source>
</evidence>
<evidence type="ECO:0000256" key="1">
    <source>
        <dbReference type="SAM" id="Phobius"/>
    </source>
</evidence>
<feature type="transmembrane region" description="Helical" evidence="1">
    <location>
        <begin position="7"/>
        <end position="25"/>
    </location>
</feature>
<keyword evidence="1" id="KW-0472">Membrane</keyword>